<dbReference type="InterPro" id="IPR039069">
    <property type="entry name" value="CE7"/>
</dbReference>
<dbReference type="RefSeq" id="WP_273939218.1">
    <property type="nucleotide sequence ID" value="NZ_CP097263.1"/>
</dbReference>
<sequence>MLEVWEYRSAYKEPEDFDDFWTSTLAQARQFPLDVKVTPVETHLVTVDVFDVTYPGFGGHPIRAWLRLPKQRNGKLPAVVQFHGYSSGRGAAVEDLLWSSAGYAHLFMDVRGQGGDWAGGDTPDPVGSGPAYPGFLTRGIENRDEYFYRRVYTDAVRAVDTLRHFDFVDPERVAVIGNSQGAGIALATAGLVPDIAAGHFQAPFLADIQQSTRTVRTFPYEEITKYLAIHRNSVDRVWRTLAYFDAIAFARRAQAPAWFSAGQLDDVVPAQAVFGAYHEYWGPKQLRLWEHNGHEAGGAEDLAIALSAFAELLHPGRPTETRNS</sequence>
<dbReference type="Proteomes" id="UP001589810">
    <property type="component" value="Unassembled WGS sequence"/>
</dbReference>
<dbReference type="PANTHER" id="PTHR40111">
    <property type="entry name" value="CEPHALOSPORIN-C DEACETYLASE"/>
    <property type="match status" value="1"/>
</dbReference>
<dbReference type="InterPro" id="IPR029058">
    <property type="entry name" value="AB_hydrolase_fold"/>
</dbReference>
<dbReference type="SUPFAM" id="SSF53474">
    <property type="entry name" value="alpha/beta-Hydrolases"/>
    <property type="match status" value="1"/>
</dbReference>
<dbReference type="InterPro" id="IPR008391">
    <property type="entry name" value="AXE1_dom"/>
</dbReference>
<dbReference type="Gene3D" id="3.40.50.1820">
    <property type="entry name" value="alpha/beta hydrolase"/>
    <property type="match status" value="1"/>
</dbReference>
<accession>A0ABV6MJI1</accession>
<comment type="caution">
    <text evidence="2">The sequence shown here is derived from an EMBL/GenBank/DDBJ whole genome shotgun (WGS) entry which is preliminary data.</text>
</comment>
<feature type="domain" description="Acetyl xylan esterase" evidence="1">
    <location>
        <begin position="3"/>
        <end position="299"/>
    </location>
</feature>
<name>A0ABV6MJI1_9PSEU</name>
<evidence type="ECO:0000259" key="1">
    <source>
        <dbReference type="Pfam" id="PF05448"/>
    </source>
</evidence>
<evidence type="ECO:0000313" key="2">
    <source>
        <dbReference type="EMBL" id="MFC0540438.1"/>
    </source>
</evidence>
<organism evidence="2 3">
    <name type="scientific">Kutzneria chonburiensis</name>
    <dbReference type="NCBI Taxonomy" id="1483604"/>
    <lineage>
        <taxon>Bacteria</taxon>
        <taxon>Bacillati</taxon>
        <taxon>Actinomycetota</taxon>
        <taxon>Actinomycetes</taxon>
        <taxon>Pseudonocardiales</taxon>
        <taxon>Pseudonocardiaceae</taxon>
        <taxon>Kutzneria</taxon>
    </lineage>
</organism>
<dbReference type="EMBL" id="JBHLUD010000001">
    <property type="protein sequence ID" value="MFC0540438.1"/>
    <property type="molecule type" value="Genomic_DNA"/>
</dbReference>
<keyword evidence="3" id="KW-1185">Reference proteome</keyword>
<evidence type="ECO:0000313" key="3">
    <source>
        <dbReference type="Proteomes" id="UP001589810"/>
    </source>
</evidence>
<protein>
    <submittedName>
        <fullName evidence="2">Acetylxylan esterase</fullName>
    </submittedName>
</protein>
<gene>
    <name evidence="2" type="ORF">ACFFH7_03045</name>
</gene>
<dbReference type="PANTHER" id="PTHR40111:SF1">
    <property type="entry name" value="CEPHALOSPORIN-C DEACETYLASE"/>
    <property type="match status" value="1"/>
</dbReference>
<reference evidence="2 3" key="1">
    <citation type="submission" date="2024-09" db="EMBL/GenBank/DDBJ databases">
        <authorList>
            <person name="Sun Q."/>
            <person name="Mori K."/>
        </authorList>
    </citation>
    <scope>NUCLEOTIDE SEQUENCE [LARGE SCALE GENOMIC DNA]</scope>
    <source>
        <strain evidence="2 3">TBRC 1432</strain>
    </source>
</reference>
<dbReference type="Pfam" id="PF05448">
    <property type="entry name" value="AXE1"/>
    <property type="match status" value="1"/>
</dbReference>
<proteinExistence type="predicted"/>